<reference evidence="2 3" key="1">
    <citation type="submission" date="2018-07" db="EMBL/GenBank/DDBJ databases">
        <title>Genomic and Epidemiologic Investigation of an Indolent Hospital Outbreak.</title>
        <authorList>
            <person name="Johnson R.C."/>
            <person name="Deming C."/>
            <person name="Conlan S."/>
            <person name="Zellmer C.J."/>
            <person name="Michelin A.V."/>
            <person name="Lee-Lin S."/>
            <person name="Thomas P.J."/>
            <person name="Park M."/>
            <person name="Weingarten R.A."/>
            <person name="Less J."/>
            <person name="Dekker J.P."/>
            <person name="Frank K.M."/>
            <person name="Musser K.A."/>
            <person name="Mcquiston J.R."/>
            <person name="Henderson D.K."/>
            <person name="Lau A.F."/>
            <person name="Palmore T.N."/>
            <person name="Segre J.A."/>
        </authorList>
    </citation>
    <scope>NUCLEOTIDE SEQUENCE [LARGE SCALE GENOMIC DNA]</scope>
    <source>
        <strain evidence="2 3">SK-CDC1_0717</strain>
    </source>
</reference>
<dbReference type="SUPFAM" id="SSF53474">
    <property type="entry name" value="alpha/beta-Hydrolases"/>
    <property type="match status" value="1"/>
</dbReference>
<dbReference type="Pfam" id="PF12697">
    <property type="entry name" value="Abhydrolase_6"/>
    <property type="match status" value="1"/>
</dbReference>
<dbReference type="Gene3D" id="3.40.50.1820">
    <property type="entry name" value="alpha/beta hydrolase"/>
    <property type="match status" value="1"/>
</dbReference>
<dbReference type="Proteomes" id="UP000287746">
    <property type="component" value="Unassembled WGS sequence"/>
</dbReference>
<gene>
    <name evidence="2" type="ORF">DAH66_08040</name>
</gene>
<comment type="caution">
    <text evidence="2">The sequence shown here is derived from an EMBL/GenBank/DDBJ whole genome shotgun (WGS) entry which is preliminary data.</text>
</comment>
<keyword evidence="2" id="KW-0378">Hydrolase</keyword>
<dbReference type="GO" id="GO:0052689">
    <property type="term" value="F:carboxylic ester hydrolase activity"/>
    <property type="evidence" value="ECO:0007669"/>
    <property type="project" value="TreeGrafter"/>
</dbReference>
<organism evidence="2 3">
    <name type="scientific">Sphingomonas koreensis</name>
    <dbReference type="NCBI Taxonomy" id="93064"/>
    <lineage>
        <taxon>Bacteria</taxon>
        <taxon>Pseudomonadati</taxon>
        <taxon>Pseudomonadota</taxon>
        <taxon>Alphaproteobacteria</taxon>
        <taxon>Sphingomonadales</taxon>
        <taxon>Sphingomonadaceae</taxon>
        <taxon>Sphingomonas</taxon>
    </lineage>
</organism>
<protein>
    <submittedName>
        <fullName evidence="2">Alpha/beta hydrolase</fullName>
    </submittedName>
</protein>
<dbReference type="PANTHER" id="PTHR43265">
    <property type="entry name" value="ESTERASE ESTD"/>
    <property type="match status" value="1"/>
</dbReference>
<sequence length="453" mass="49433">MHCSASRWPSRSISRAARRARSRCASSPRRRVSRRCGADLMLLAALTLAAQAAALPCQPGAYAGPDGRFMVVMERPDTAQTGAWRWWADDGRFGLTNDGSVVCRGDTLDVKQVVYKKVALRLTPSKFKSGDLTLNGLLIEPPAAPGRKPPLTVLVHGSERYSAVKGASYPWLLAAQGIAAFVYDKRGTGESQGTYNQNFHALAGDAAAASKEAKRLAAGRYSRFGLLGGSQGGWVAPRAANDAGADFVAVGFGLLIDPLEEDASQVAAELTEAGYGADILKQAREITDATGNLMAEHFKQGYEQLAAVKARYAGQPWFAKIKGEFTGDVLALDEATLRREGAAKFDNLELDWRYDAMGWLRKVKVPQLWVIAAEDREAPPQTTIDRLQTLRREGHDIAIVRFPDTDHGMVEFTQDAKGERTATRVTDGYFRLLGDWIKGKTRPPYGRGEFLTK</sequence>
<dbReference type="InterPro" id="IPR029058">
    <property type="entry name" value="AB_hydrolase_fold"/>
</dbReference>
<accession>A0A430G5T6</accession>
<dbReference type="InterPro" id="IPR000073">
    <property type="entry name" value="AB_hydrolase_1"/>
</dbReference>
<name>A0A430G5T6_9SPHN</name>
<evidence type="ECO:0000259" key="1">
    <source>
        <dbReference type="Pfam" id="PF12697"/>
    </source>
</evidence>
<evidence type="ECO:0000313" key="3">
    <source>
        <dbReference type="Proteomes" id="UP000287746"/>
    </source>
</evidence>
<dbReference type="EMBL" id="QQYZ01000005">
    <property type="protein sequence ID" value="RSY87563.1"/>
    <property type="molecule type" value="Genomic_DNA"/>
</dbReference>
<dbReference type="AlphaFoldDB" id="A0A430G5T6"/>
<evidence type="ECO:0000313" key="2">
    <source>
        <dbReference type="EMBL" id="RSY87563.1"/>
    </source>
</evidence>
<dbReference type="InterPro" id="IPR053145">
    <property type="entry name" value="AB_hydrolase_Est10"/>
</dbReference>
<feature type="domain" description="AB hydrolase-1" evidence="1">
    <location>
        <begin position="153"/>
        <end position="410"/>
    </location>
</feature>
<proteinExistence type="predicted"/>
<dbReference type="PANTHER" id="PTHR43265:SF1">
    <property type="entry name" value="ESTERASE ESTD"/>
    <property type="match status" value="1"/>
</dbReference>